<keyword evidence="5" id="KW-0539">Nucleus</keyword>
<dbReference type="Pfam" id="PF00307">
    <property type="entry name" value="CH"/>
    <property type="match status" value="1"/>
</dbReference>
<keyword evidence="10" id="KW-1185">Reference proteome</keyword>
<feature type="compositionally biased region" description="Low complexity" evidence="8">
    <location>
        <begin position="1661"/>
        <end position="1678"/>
    </location>
</feature>
<dbReference type="PANTHER" id="PTHR12784:SF6">
    <property type="entry name" value="NEURON NAVIGATOR 2"/>
    <property type="match status" value="1"/>
</dbReference>
<name>A0A6P8QB46_GEOSA</name>
<dbReference type="SMART" id="SM00033">
    <property type="entry name" value="CH"/>
    <property type="match status" value="1"/>
</dbReference>
<comment type="similarity">
    <text evidence="2">Belongs to the Nav/unc-53 family.</text>
</comment>
<reference evidence="11" key="1">
    <citation type="submission" date="2025-08" db="UniProtKB">
        <authorList>
            <consortium name="RefSeq"/>
        </authorList>
    </citation>
    <scope>IDENTIFICATION</scope>
</reference>
<dbReference type="Pfam" id="PF25408">
    <property type="entry name" value="AAA_lid_NAV1"/>
    <property type="match status" value="1"/>
</dbReference>
<feature type="compositionally biased region" description="Basic and acidic residues" evidence="8">
    <location>
        <begin position="921"/>
        <end position="930"/>
    </location>
</feature>
<dbReference type="Gene3D" id="3.40.50.300">
    <property type="entry name" value="P-loop containing nucleotide triphosphate hydrolases"/>
    <property type="match status" value="1"/>
</dbReference>
<feature type="compositionally biased region" description="Polar residues" evidence="8">
    <location>
        <begin position="519"/>
        <end position="529"/>
    </location>
</feature>
<dbReference type="InterPro" id="IPR001715">
    <property type="entry name" value="CH_dom"/>
</dbReference>
<feature type="coiled-coil region" evidence="7">
    <location>
        <begin position="1379"/>
        <end position="1462"/>
    </location>
</feature>
<sequence length="2179" mass="235211">MPAILVAAKMKSGLPKPVHSASPIPQVQAGARKPPGGRQESHFDPQIYTDWANHYLVKSGHKRLIKDLQQDVTDGVLLAEIIQVVANEKIEDINVCPKNRTHMTENIDACLSFLAAKGINIQGLSAEEIRNGNLKAILGLFFSLSRYKQQQTQKPYPPPQQIPTASQPARPLLQQLASAPPATPSCYQITQQPPHQQLKAQPEMQSRLPGPTTRVSAAGGESKSRGSVAGSNRRSQSFNNYDKSKPGNSLGAGGEKEPADSAASPQMGMNENAPSLLQSGSTSTLTCNNSSAIPQPNSANKPWRSKSLSAKHTVTSSMLSLKQQPAQETLKPPPETSKPAPNGQKSMLEKLKLFNSKGASKTAGALADCSGSRETGCERLEAVPGCEETDEAESAARSVATAGPAASSPKIALKGIAQRTFSRALTNKKNSPKSSEKEKEKQKERDREKSKDAAKRTSVMEKVEIKEELNDEPAPAAAAEMPKKSSKIASFIPKGGKLNSAKKEVSAPSHSGIPKPGIKNTTGKSSSAPTPAKEGERSRSGKPGAGLSLQKTQADSRNSSSTSSLGSSEGKGHGGASAFTSCTSGTQAAGGSNGVAQTAGSNTVSVQLPQPQHQYNHPNTATVAPFLYRSQTDIEGNVTVESSPGVNMDPALYGKVEQSSVEDLSGEDQETRRLRTVKNIADLRQNLEETMSSLRGTQVMHGTLETTFDTNVTTEVSGRSILSLTGRPTPLSWRLGQASPRLQAGDAPSTGNGYPPRANASRFISAESSRYMYSAPLRRQLASRGSTICHADISDKGGEEIEMEGMNMDATGYMSDGDVLGKNIRTDDVTSGYMTDGGVGLYTRRLNRLPDGMAAVRETVQRNTSLGLGDADSWDDSSSVSSGISDTIDNLSTDDINTSSSISSYANTPASSRRNLDVQTDTEKHSHVDRTSQWSGDEVKRSDGGSDSGVKMESGSKWRRNPSDMSDESDKSNSGRKTLAISQTGSWRRGMTAQVGVTAPRTKPSTTATGTLKTPGSAKTDDAKVSEKGRLSPKAAHVKRSPSDAGRSSGDESKKPTSGASRTTASAMNTFGFKKQSGSAVGLSMVTASGVTITSGSATLGKMPKSSGLMGRSTGRKTSVDGSQNQDDSYLPLNTRTNLQYRSLPRPSKSRSGAGNRSSTSSIDSNVSSKSAGLPVPKLREPSKVALGNSVPLSLNQTDKEKGISSDNESVASCNSVKLNPASNGARQQGAKYPDVASPTLRRYAPTSQLRNHEEAKEWLRSHSAGGIQDATGQSPFSSGSSITSPSGTKFNFSQLASPTTATQISLSNPTMLRTHSLSNAEGTYDPYSDSRFRNSSMSLDEKTRTVSRSGSFRDGFEEVHGSSLSLVSSTSSVYSTPEEKCHSEIRKLRRELDASQEKVSALTTQLSANAHLVAAFEQSLGNMTIRLQSLTMTAEQKDSELNELRKTIELLKKQNAAAQAAINGVINTPELSCKGNTTPQSADLRIRRQHSSDSVSSVNSTTSHSSIGSNMESDSKKKKRKNWVNELRSSFKQAFGKKKSPKSASSHSDIEEMTDSSLPSSPKLMHNGSALSTQAMRSSLSSSLISDCTESEAESVLQLRSELRDKEMKLTDIRLEALSSAHQLDQLREAMNRMQCEIEKLKAENDQLKSENQGSCTRAQSQVSVSSSPRQSVGLSQHSLGLTESSSLDMLLDDTGDGAMRKEGRRVKIVVSFQDEMKWREDARPRSFLIGCIGVSGKTKWDVLDGVVRRLFKEYIIHVDPATHLGLNSDSVLGYSIGDIRRTNSAETPELLPCGYLVGENTTISVTIKGVLENSLDCLVFETLIPKPTLQRYISLLMEHRRIILSGPSGTGKTYLAHHLSEFIVLREGRELTDGVIATFNVDHKSSKELRQYLSNLADQCNGETSAIDMPLVVILDNLHHISSLGEIFNGLLNCKYHRCPYIIGTMNQATSSTPNLQLHHNFRWVLCANHTEPVKGFLGRFLRRKLIETEIGCRTRNAELVKIIDWIPKVWQHLNKFLEAHSSSDVTIGPRLFLSCPLDVDGARVWFTDLWNYSIIPYLLEAVREGLQLYGRRIPWEDPARWVMDSYPWAATPQQHEWPPLLQLRPEDVGFDGYSVPREGSSSKQVPCGDVGGDPLMNMLIRLQEAASCSGLQSYDSDSNSNSHHDDILDSSLESTL</sequence>
<feature type="compositionally biased region" description="Low complexity" evidence="8">
    <location>
        <begin position="1493"/>
        <end position="1511"/>
    </location>
</feature>
<dbReference type="Gene3D" id="1.10.418.10">
    <property type="entry name" value="Calponin-like domain"/>
    <property type="match status" value="1"/>
</dbReference>
<feature type="compositionally biased region" description="Polar residues" evidence="8">
    <location>
        <begin position="1056"/>
        <end position="1065"/>
    </location>
</feature>
<evidence type="ECO:0000256" key="8">
    <source>
        <dbReference type="SAM" id="MobiDB-lite"/>
    </source>
</evidence>
<feature type="compositionally biased region" description="Low complexity" evidence="8">
    <location>
        <begin position="866"/>
        <end position="912"/>
    </location>
</feature>
<dbReference type="InterPro" id="IPR057568">
    <property type="entry name" value="CortBP2_NAV1-like_AAA_lid"/>
</dbReference>
<feature type="compositionally biased region" description="Polar residues" evidence="8">
    <location>
        <begin position="1471"/>
        <end position="1482"/>
    </location>
</feature>
<organism evidence="10 11">
    <name type="scientific">Geotrypetes seraphini</name>
    <name type="common">Gaboon caecilian</name>
    <name type="synonym">Caecilia seraphini</name>
    <dbReference type="NCBI Taxonomy" id="260995"/>
    <lineage>
        <taxon>Eukaryota</taxon>
        <taxon>Metazoa</taxon>
        <taxon>Chordata</taxon>
        <taxon>Craniata</taxon>
        <taxon>Vertebrata</taxon>
        <taxon>Euteleostomi</taxon>
        <taxon>Amphibia</taxon>
        <taxon>Gymnophiona</taxon>
        <taxon>Geotrypetes</taxon>
    </lineage>
</organism>
<feature type="domain" description="Calponin-homology (CH)" evidence="9">
    <location>
        <begin position="42"/>
        <end position="149"/>
    </location>
</feature>
<dbReference type="CTD" id="89797"/>
<evidence type="ECO:0000256" key="5">
    <source>
        <dbReference type="ARBA" id="ARBA00023242"/>
    </source>
</evidence>
<evidence type="ECO:0000256" key="3">
    <source>
        <dbReference type="ARBA" id="ARBA00023054"/>
    </source>
</evidence>
<dbReference type="PROSITE" id="PS50021">
    <property type="entry name" value="CH"/>
    <property type="match status" value="1"/>
</dbReference>
<feature type="compositionally biased region" description="Low complexity" evidence="8">
    <location>
        <begin position="1158"/>
        <end position="1171"/>
    </location>
</feature>
<keyword evidence="3 7" id="KW-0175">Coiled coil</keyword>
<dbReference type="SUPFAM" id="SSF47576">
    <property type="entry name" value="Calponin-homology domain, CH-domain"/>
    <property type="match status" value="1"/>
</dbReference>
<dbReference type="Pfam" id="PF23092">
    <property type="entry name" value="Ubiquitin_6"/>
    <property type="match status" value="1"/>
</dbReference>
<feature type="compositionally biased region" description="Low complexity" evidence="8">
    <location>
        <begin position="556"/>
        <end position="568"/>
    </location>
</feature>
<feature type="region of interest" description="Disordered" evidence="8">
    <location>
        <begin position="1647"/>
        <end position="1679"/>
    </location>
</feature>
<feature type="compositionally biased region" description="Polar residues" evidence="8">
    <location>
        <begin position="287"/>
        <end position="327"/>
    </location>
</feature>
<feature type="compositionally biased region" description="Polar residues" evidence="8">
    <location>
        <begin position="1003"/>
        <end position="1014"/>
    </location>
</feature>
<feature type="compositionally biased region" description="Polar residues" evidence="8">
    <location>
        <begin position="1205"/>
        <end position="1227"/>
    </location>
</feature>
<dbReference type="Proteomes" id="UP000515159">
    <property type="component" value="Chromosome 19"/>
</dbReference>
<evidence type="ECO:0000256" key="6">
    <source>
        <dbReference type="ARBA" id="ARBA00067343"/>
    </source>
</evidence>
<dbReference type="RefSeq" id="XP_033784076.1">
    <property type="nucleotide sequence ID" value="XM_033928185.1"/>
</dbReference>
<dbReference type="CDD" id="cd21285">
    <property type="entry name" value="CH_NAV2"/>
    <property type="match status" value="1"/>
</dbReference>
<dbReference type="InterPro" id="IPR036872">
    <property type="entry name" value="CH_dom_sf"/>
</dbReference>
<evidence type="ECO:0000256" key="2">
    <source>
        <dbReference type="ARBA" id="ARBA00006255"/>
    </source>
</evidence>
<comment type="subcellular location">
    <subcellularLocation>
        <location evidence="1">Nucleus outer membrane</location>
    </subcellularLocation>
</comment>
<keyword evidence="4" id="KW-0472">Membrane</keyword>
<feature type="compositionally biased region" description="Polar residues" evidence="8">
    <location>
        <begin position="1116"/>
        <end position="1141"/>
    </location>
</feature>
<feature type="region of interest" description="Disordered" evidence="8">
    <location>
        <begin position="1095"/>
        <end position="1242"/>
    </location>
</feature>
<gene>
    <name evidence="11" type="primary">NAV2</name>
</gene>
<accession>A0A6P8QB46</accession>
<dbReference type="GO" id="GO:0005640">
    <property type="term" value="C:nuclear outer membrane"/>
    <property type="evidence" value="ECO:0007669"/>
    <property type="project" value="UniProtKB-SubCell"/>
</dbReference>
<feature type="region of interest" description="Disordered" evidence="8">
    <location>
        <begin position="1471"/>
        <end position="1576"/>
    </location>
</feature>
<feature type="region of interest" description="Disordered" evidence="8">
    <location>
        <begin position="1266"/>
        <end position="1285"/>
    </location>
</feature>
<dbReference type="InterPro" id="IPR039041">
    <property type="entry name" value="Nav/unc-53"/>
</dbReference>
<proteinExistence type="inferred from homology"/>
<dbReference type="GO" id="GO:0022008">
    <property type="term" value="P:neurogenesis"/>
    <property type="evidence" value="ECO:0007669"/>
    <property type="project" value="InterPro"/>
</dbReference>
<dbReference type="GeneID" id="117352087"/>
<protein>
    <recommendedName>
        <fullName evidence="6">Neuron navigator 3</fullName>
    </recommendedName>
</protein>
<dbReference type="SUPFAM" id="SSF52540">
    <property type="entry name" value="P-loop containing nucleoside triphosphate hydrolases"/>
    <property type="match status" value="1"/>
</dbReference>
<feature type="compositionally biased region" description="Polar residues" evidence="8">
    <location>
        <begin position="1651"/>
        <end position="1660"/>
    </location>
</feature>
<dbReference type="InterPro" id="IPR027417">
    <property type="entry name" value="P-loop_NTPase"/>
</dbReference>
<evidence type="ECO:0000259" key="9">
    <source>
        <dbReference type="PROSITE" id="PS50021"/>
    </source>
</evidence>
<feature type="region of interest" description="Disordered" evidence="8">
    <location>
        <begin position="1318"/>
        <end position="1343"/>
    </location>
</feature>
<evidence type="ECO:0000313" key="11">
    <source>
        <dbReference type="RefSeq" id="XP_033784076.1"/>
    </source>
</evidence>
<dbReference type="InterPro" id="IPR003593">
    <property type="entry name" value="AAA+_ATPase"/>
</dbReference>
<evidence type="ECO:0000313" key="10">
    <source>
        <dbReference type="Proteomes" id="UP000515159"/>
    </source>
</evidence>
<dbReference type="FunFam" id="1.10.418.10:FF:000018">
    <property type="entry name" value="Neuron navigator 2"/>
    <property type="match status" value="1"/>
</dbReference>
<feature type="compositionally biased region" description="Low complexity" evidence="8">
    <location>
        <begin position="275"/>
        <end position="286"/>
    </location>
</feature>
<feature type="compositionally biased region" description="Basic and acidic residues" evidence="8">
    <location>
        <begin position="434"/>
        <end position="468"/>
    </location>
</feature>
<evidence type="ECO:0000256" key="1">
    <source>
        <dbReference type="ARBA" id="ARBA00004649"/>
    </source>
</evidence>
<feature type="compositionally biased region" description="Polar residues" evidence="8">
    <location>
        <begin position="185"/>
        <end position="199"/>
    </location>
</feature>
<feature type="compositionally biased region" description="Basic and acidic residues" evidence="8">
    <location>
        <begin position="1019"/>
        <end position="1030"/>
    </location>
</feature>
<dbReference type="FunFam" id="3.40.50.300:FF:000316">
    <property type="entry name" value="Putative neuron navigator 3"/>
    <property type="match status" value="1"/>
</dbReference>
<dbReference type="InterPro" id="IPR057126">
    <property type="entry name" value="NAV1-like_ubiquitin-like"/>
</dbReference>
<feature type="compositionally biased region" description="Low complexity" evidence="8">
    <location>
        <begin position="1272"/>
        <end position="1285"/>
    </location>
</feature>
<dbReference type="SMART" id="SM00382">
    <property type="entry name" value="AAA"/>
    <property type="match status" value="1"/>
</dbReference>
<feature type="region of interest" description="Disordered" evidence="8">
    <location>
        <begin position="866"/>
        <end position="1065"/>
    </location>
</feature>
<feature type="compositionally biased region" description="Polar residues" evidence="8">
    <location>
        <begin position="263"/>
        <end position="273"/>
    </location>
</feature>
<feature type="region of interest" description="Disordered" evidence="8">
    <location>
        <begin position="2154"/>
        <end position="2179"/>
    </location>
</feature>
<feature type="region of interest" description="Disordered" evidence="8">
    <location>
        <begin position="14"/>
        <end position="43"/>
    </location>
</feature>
<evidence type="ECO:0000256" key="4">
    <source>
        <dbReference type="ARBA" id="ARBA00023136"/>
    </source>
</evidence>
<dbReference type="PANTHER" id="PTHR12784">
    <property type="entry name" value="STEERIN"/>
    <property type="match status" value="1"/>
</dbReference>
<evidence type="ECO:0000256" key="7">
    <source>
        <dbReference type="SAM" id="Coils"/>
    </source>
</evidence>
<feature type="compositionally biased region" description="Polar residues" evidence="8">
    <location>
        <begin position="229"/>
        <end position="241"/>
    </location>
</feature>
<feature type="region of interest" description="Disordered" evidence="8">
    <location>
        <begin position="177"/>
        <end position="579"/>
    </location>
</feature>